<evidence type="ECO:0000256" key="7">
    <source>
        <dbReference type="ARBA" id="ARBA00022691"/>
    </source>
</evidence>
<dbReference type="InterPro" id="IPR007197">
    <property type="entry name" value="rSAM"/>
</dbReference>
<dbReference type="Proteomes" id="UP000649799">
    <property type="component" value="Unassembled WGS sequence"/>
</dbReference>
<evidence type="ECO:0000256" key="12">
    <source>
        <dbReference type="ARBA" id="ARBA00023244"/>
    </source>
</evidence>
<evidence type="ECO:0000256" key="8">
    <source>
        <dbReference type="ARBA" id="ARBA00022723"/>
    </source>
</evidence>
<dbReference type="Gene3D" id="1.10.10.920">
    <property type="match status" value="1"/>
</dbReference>
<evidence type="ECO:0000259" key="16">
    <source>
        <dbReference type="PROSITE" id="PS51918"/>
    </source>
</evidence>
<feature type="domain" description="Radical SAM core" evidence="16">
    <location>
        <begin position="46"/>
        <end position="282"/>
    </location>
</feature>
<evidence type="ECO:0000256" key="6">
    <source>
        <dbReference type="ARBA" id="ARBA00022490"/>
    </source>
</evidence>
<comment type="function">
    <text evidence="13">Involved in the heme biosynthesis. Catalyzes the anaerobic oxidative decarboxylation of propionate groups of rings A and B of coproporphyrinogen III to yield the vinyl groups in protoporphyrinogen IX.</text>
</comment>
<dbReference type="PANTHER" id="PTHR13932">
    <property type="entry name" value="COPROPORPHYRINIGEN III OXIDASE"/>
    <property type="match status" value="1"/>
</dbReference>
<keyword evidence="7 15" id="KW-0949">S-adenosyl-L-methionine</keyword>
<keyword evidence="18" id="KW-1185">Reference proteome</keyword>
<comment type="cofactor">
    <cofactor evidence="15">
        <name>[4Fe-4S] cluster</name>
        <dbReference type="ChEBI" id="CHEBI:49883"/>
    </cofactor>
    <text evidence="15">Binds 1 [4Fe-4S] cluster. The cluster is coordinated with 3 cysteines and an exchangeable S-adenosyl-L-methionine.</text>
</comment>
<dbReference type="InterPro" id="IPR004558">
    <property type="entry name" value="Coprogen_oxidase_HemN"/>
</dbReference>
<comment type="catalytic activity">
    <reaction evidence="14 15">
        <text>coproporphyrinogen III + 2 S-adenosyl-L-methionine = protoporphyrinogen IX + 2 5'-deoxyadenosine + 2 L-methionine + 2 CO2</text>
        <dbReference type="Rhea" id="RHEA:15425"/>
        <dbReference type="ChEBI" id="CHEBI:16526"/>
        <dbReference type="ChEBI" id="CHEBI:17319"/>
        <dbReference type="ChEBI" id="CHEBI:57307"/>
        <dbReference type="ChEBI" id="CHEBI:57309"/>
        <dbReference type="ChEBI" id="CHEBI:57844"/>
        <dbReference type="ChEBI" id="CHEBI:59789"/>
        <dbReference type="EC" id="1.3.98.3"/>
    </reaction>
</comment>
<keyword evidence="12 15" id="KW-0627">Porphyrin biosynthesis</keyword>
<dbReference type="InterPro" id="IPR058240">
    <property type="entry name" value="rSAM_sf"/>
</dbReference>
<sequence>MSASDLIKKYNVPVPRYTSYPALPHWNNSLSAENWKNHFIQAYEEFGKSDGISLYIHLPYCESLCTYCGCNKRITKNHRVELPYISAIMKEWNLYLELLDEKPKLAGIHLGGGTPTFFSPISLGILLKHISRTSTRSEKFEFSFEGHPNNTSKDHLQTLAQFGFSRVSYGIQDFDQQVQVAIHRIQPFEKVKEVTEQSRQLGYRSINFDLIYGLPHQTLETMKATFQKVKELMPERIAFYSYAHLPAAFPAQKSFEAYLPDENQKRDLYEQGKNWLLEMGYEEIGMDHFALPGDPLLKAKYNNKLHRNFMGYTTSPSKILLGLGCSAISDIYYAYGQNEKSVDLYKEKIIGGTIPLVKGHVQNEANLKIKNLIMELICNHKASWKDLESLSEELLDQLLVFEKEKMVAFDANGVRITREGKPFVRNICAAFDPYMQNNKKSKPLFSKAI</sequence>
<evidence type="ECO:0000256" key="14">
    <source>
        <dbReference type="ARBA" id="ARBA00048321"/>
    </source>
</evidence>
<evidence type="ECO:0000256" key="2">
    <source>
        <dbReference type="ARBA" id="ARBA00004785"/>
    </source>
</evidence>
<dbReference type="EMBL" id="JAANYN010000005">
    <property type="protein sequence ID" value="NHE57670.1"/>
    <property type="molecule type" value="Genomic_DNA"/>
</dbReference>
<evidence type="ECO:0000256" key="1">
    <source>
        <dbReference type="ARBA" id="ARBA00004496"/>
    </source>
</evidence>
<evidence type="ECO:0000256" key="15">
    <source>
        <dbReference type="PIRNR" id="PIRNR000167"/>
    </source>
</evidence>
<dbReference type="InterPro" id="IPR006638">
    <property type="entry name" value="Elp3/MiaA/NifB-like_rSAM"/>
</dbReference>
<dbReference type="RefSeq" id="WP_166147409.1">
    <property type="nucleotide sequence ID" value="NZ_JAANYN010000005.1"/>
</dbReference>
<keyword evidence="10 15" id="KW-0408">Iron</keyword>
<comment type="caution">
    <text evidence="17">The sequence shown here is derived from an EMBL/GenBank/DDBJ whole genome shotgun (WGS) entry which is preliminary data.</text>
</comment>
<evidence type="ECO:0000256" key="3">
    <source>
        <dbReference type="ARBA" id="ARBA00005493"/>
    </source>
</evidence>
<dbReference type="Gene3D" id="3.80.30.20">
    <property type="entry name" value="tm_1862 like domain"/>
    <property type="match status" value="1"/>
</dbReference>
<evidence type="ECO:0000313" key="18">
    <source>
        <dbReference type="Proteomes" id="UP000649799"/>
    </source>
</evidence>
<comment type="pathway">
    <text evidence="2 15">Porphyrin-containing compound metabolism; protoporphyrin-IX biosynthesis; protoporphyrinogen-IX from coproporphyrinogen-III (AdoMet route): step 1/1.</text>
</comment>
<dbReference type="SUPFAM" id="SSF102114">
    <property type="entry name" value="Radical SAM enzymes"/>
    <property type="match status" value="1"/>
</dbReference>
<dbReference type="EC" id="1.3.98.3" evidence="15"/>
<comment type="subunit">
    <text evidence="4">Monomer.</text>
</comment>
<keyword evidence="9 15" id="KW-0560">Oxidoreductase</keyword>
<keyword evidence="5 15" id="KW-0004">4Fe-4S</keyword>
<keyword evidence="11 15" id="KW-0411">Iron-sulfur</keyword>
<dbReference type="NCBIfam" id="TIGR00538">
    <property type="entry name" value="hemN"/>
    <property type="match status" value="1"/>
</dbReference>
<evidence type="ECO:0000256" key="5">
    <source>
        <dbReference type="ARBA" id="ARBA00022485"/>
    </source>
</evidence>
<dbReference type="InterPro" id="IPR034505">
    <property type="entry name" value="Coproporphyrinogen-III_oxidase"/>
</dbReference>
<evidence type="ECO:0000256" key="4">
    <source>
        <dbReference type="ARBA" id="ARBA00011245"/>
    </source>
</evidence>
<dbReference type="InterPro" id="IPR023404">
    <property type="entry name" value="rSAM_horseshoe"/>
</dbReference>
<gene>
    <name evidence="17" type="primary">hemN</name>
    <name evidence="17" type="ORF">G9Q97_12695</name>
</gene>
<keyword evidence="8 15" id="KW-0479">Metal-binding</keyword>
<organism evidence="17 18">
    <name type="scientific">Cyclobacterium plantarum</name>
    <dbReference type="NCBI Taxonomy" id="2716263"/>
    <lineage>
        <taxon>Bacteria</taxon>
        <taxon>Pseudomonadati</taxon>
        <taxon>Bacteroidota</taxon>
        <taxon>Cytophagia</taxon>
        <taxon>Cytophagales</taxon>
        <taxon>Cyclobacteriaceae</taxon>
        <taxon>Cyclobacterium</taxon>
    </lineage>
</organism>
<dbReference type="PANTHER" id="PTHR13932:SF6">
    <property type="entry name" value="OXYGEN-INDEPENDENT COPROPORPHYRINOGEN III OXIDASE"/>
    <property type="match status" value="1"/>
</dbReference>
<dbReference type="Pfam" id="PF04055">
    <property type="entry name" value="Radical_SAM"/>
    <property type="match status" value="1"/>
</dbReference>
<proteinExistence type="inferred from homology"/>
<dbReference type="SFLD" id="SFLDS00029">
    <property type="entry name" value="Radical_SAM"/>
    <property type="match status" value="1"/>
</dbReference>
<protein>
    <recommendedName>
        <fullName evidence="15">Coproporphyrinogen-III oxidase</fullName>
        <ecNumber evidence="15">1.3.98.3</ecNumber>
    </recommendedName>
</protein>
<comment type="subcellular location">
    <subcellularLocation>
        <location evidence="1 15">Cytoplasm</location>
    </subcellularLocation>
</comment>
<dbReference type="PROSITE" id="PS51918">
    <property type="entry name" value="RADICAL_SAM"/>
    <property type="match status" value="1"/>
</dbReference>
<dbReference type="PIRSF" id="PIRSF000167">
    <property type="entry name" value="HemN"/>
    <property type="match status" value="1"/>
</dbReference>
<dbReference type="SMART" id="SM00729">
    <property type="entry name" value="Elp3"/>
    <property type="match status" value="1"/>
</dbReference>
<keyword evidence="6 15" id="KW-0963">Cytoplasm</keyword>
<comment type="similarity">
    <text evidence="3 15">Belongs to the anaerobic coproporphyrinogen-III oxidase family.</text>
</comment>
<evidence type="ECO:0000256" key="11">
    <source>
        <dbReference type="ARBA" id="ARBA00023014"/>
    </source>
</evidence>
<evidence type="ECO:0000313" key="17">
    <source>
        <dbReference type="EMBL" id="NHE57670.1"/>
    </source>
</evidence>
<dbReference type="SFLD" id="SFLDG01065">
    <property type="entry name" value="anaerobic_coproporphyrinogen-I"/>
    <property type="match status" value="1"/>
</dbReference>
<evidence type="ECO:0000256" key="10">
    <source>
        <dbReference type="ARBA" id="ARBA00023004"/>
    </source>
</evidence>
<evidence type="ECO:0000256" key="9">
    <source>
        <dbReference type="ARBA" id="ARBA00023002"/>
    </source>
</evidence>
<dbReference type="GO" id="GO:0051989">
    <property type="term" value="F:coproporphyrinogen dehydrogenase activity"/>
    <property type="evidence" value="ECO:0007669"/>
    <property type="project" value="UniProtKB-EC"/>
</dbReference>
<evidence type="ECO:0000256" key="13">
    <source>
        <dbReference type="ARBA" id="ARBA00024295"/>
    </source>
</evidence>
<name>A0ABX0H8G5_9BACT</name>
<accession>A0ABX0H8G5</accession>
<reference evidence="17 18" key="1">
    <citation type="submission" date="2020-03" db="EMBL/GenBank/DDBJ databases">
        <title>Cyclobacterium plantarum sp. nov., a marine bacterium isolated from a coastal-marine wetland.</title>
        <authorList>
            <person name="Sanchez-Porro C."/>
            <person name="Ventosa A."/>
            <person name="Amoozegar M."/>
        </authorList>
    </citation>
    <scope>NUCLEOTIDE SEQUENCE [LARGE SCALE GENOMIC DNA]</scope>
    <source>
        <strain evidence="17 18">GBPx2</strain>
    </source>
</reference>